<keyword evidence="2" id="KW-1185">Reference proteome</keyword>
<dbReference type="InterPro" id="IPR008822">
    <property type="entry name" value="Endonuclease_RusA-like"/>
</dbReference>
<evidence type="ECO:0000313" key="2">
    <source>
        <dbReference type="Proteomes" id="UP001549162"/>
    </source>
</evidence>
<dbReference type="EMBL" id="JBEPMA010000001">
    <property type="protein sequence ID" value="MET3616613.1"/>
    <property type="molecule type" value="Genomic_DNA"/>
</dbReference>
<comment type="caution">
    <text evidence="1">The sequence shown here is derived from an EMBL/GenBank/DDBJ whole genome shotgun (WGS) entry which is preliminary data.</text>
</comment>
<dbReference type="Gene3D" id="3.30.1330.70">
    <property type="entry name" value="Holliday junction resolvase RusA"/>
    <property type="match status" value="1"/>
</dbReference>
<protein>
    <submittedName>
        <fullName evidence="1">Holliday junction resolvase RusA-like endonuclease</fullName>
    </submittedName>
</protein>
<dbReference type="RefSeq" id="WP_354366619.1">
    <property type="nucleotide sequence ID" value="NZ_JBEPMA010000001.1"/>
</dbReference>
<organism evidence="1 2">
    <name type="scientific">Peptoniphilus olsenii</name>
    <dbReference type="NCBI Taxonomy" id="411570"/>
    <lineage>
        <taxon>Bacteria</taxon>
        <taxon>Bacillati</taxon>
        <taxon>Bacillota</taxon>
        <taxon>Tissierellia</taxon>
        <taxon>Tissierellales</taxon>
        <taxon>Peptoniphilaceae</taxon>
        <taxon>Peptoniphilus</taxon>
    </lineage>
</organism>
<name>A0ABV2J796_9FIRM</name>
<proteinExistence type="predicted"/>
<accession>A0ABV2J796</accession>
<gene>
    <name evidence="1" type="ORF">ABID14_000233</name>
</gene>
<dbReference type="InterPro" id="IPR036614">
    <property type="entry name" value="RusA-like_sf"/>
</dbReference>
<evidence type="ECO:0000313" key="1">
    <source>
        <dbReference type="EMBL" id="MET3616613.1"/>
    </source>
</evidence>
<dbReference type="Proteomes" id="UP001549162">
    <property type="component" value="Unassembled WGS sequence"/>
</dbReference>
<reference evidence="1 2" key="1">
    <citation type="submission" date="2024-06" db="EMBL/GenBank/DDBJ databases">
        <title>Genomic Encyclopedia of Type Strains, Phase IV (KMG-IV): sequencing the most valuable type-strain genomes for metagenomic binning, comparative biology and taxonomic classification.</title>
        <authorList>
            <person name="Goeker M."/>
        </authorList>
    </citation>
    <scope>NUCLEOTIDE SEQUENCE [LARGE SCALE GENOMIC DNA]</scope>
    <source>
        <strain evidence="1 2">DSM 21460</strain>
    </source>
</reference>
<dbReference type="SUPFAM" id="SSF103084">
    <property type="entry name" value="Holliday junction resolvase RusA"/>
    <property type="match status" value="1"/>
</dbReference>
<dbReference type="Pfam" id="PF05866">
    <property type="entry name" value="RusA"/>
    <property type="match status" value="1"/>
</dbReference>
<sequence>MHLTLYGRPITKKNSSRIVKCGAFHKLLPSRAYVAYEKDCLKQITGIYKQKLNGKYNLKCVYFMPTRHRVDLVNLLEATCDILVAADVIEDDNAKIIASHDGSRVLYDKVNPRVEIYLQEV</sequence>